<reference evidence="2 3" key="1">
    <citation type="submission" date="2016-11" db="EMBL/GenBank/DDBJ databases">
        <authorList>
            <person name="Jaros S."/>
            <person name="Januszkiewicz K."/>
            <person name="Wedrychowicz H."/>
        </authorList>
    </citation>
    <scope>NUCLEOTIDE SEQUENCE [LARGE SCALE GENOMIC DNA]</scope>
    <source>
        <strain evidence="2 3">KHT3</strain>
    </source>
</reference>
<organism evidence="2 3">
    <name type="scientific">Xylanibacter ruminicola</name>
    <name type="common">Prevotella ruminicola</name>
    <dbReference type="NCBI Taxonomy" id="839"/>
    <lineage>
        <taxon>Bacteria</taxon>
        <taxon>Pseudomonadati</taxon>
        <taxon>Bacteroidota</taxon>
        <taxon>Bacteroidia</taxon>
        <taxon>Bacteroidales</taxon>
        <taxon>Prevotellaceae</taxon>
        <taxon>Xylanibacter</taxon>
    </lineage>
</organism>
<evidence type="ECO:0000313" key="2">
    <source>
        <dbReference type="EMBL" id="SHL25160.1"/>
    </source>
</evidence>
<evidence type="ECO:0000256" key="1">
    <source>
        <dbReference type="SAM" id="Phobius"/>
    </source>
</evidence>
<dbReference type="OrthoDB" id="1036975at2"/>
<dbReference type="RefSeq" id="WP_073211720.1">
    <property type="nucleotide sequence ID" value="NZ_FRBD01000039.1"/>
</dbReference>
<dbReference type="InterPro" id="IPR036737">
    <property type="entry name" value="OmpA-like_sf"/>
</dbReference>
<sequence>MKENKYNHSFWPSYVDIMTTLFAIMLVLFAVSYNRFKVKEVELRKLADKYEEIRSIYQAVENIDSTYFEFNPKYVKHIFKLQVTFQLKEFSLYKLTGDADGRVAEADSIRHHIVKAGMEIKRTIEQLQKNDSIKGDIKYLVVIEGQASSDGYNQDLYRNNDVLSYQRALELNKFWMKEGIDFSNMDKCELVVAGSGVKGVPRDSVEVNNQRFLIHIVPVIGNIRMNNTD</sequence>
<name>A0A1M6Z431_XYLRU</name>
<dbReference type="Proteomes" id="UP000184130">
    <property type="component" value="Unassembled WGS sequence"/>
</dbReference>
<keyword evidence="1" id="KW-0812">Transmembrane</keyword>
<keyword evidence="1" id="KW-1133">Transmembrane helix</keyword>
<gene>
    <name evidence="2" type="ORF">SAMN05216463_1395</name>
</gene>
<accession>A0A1M6Z431</accession>
<protein>
    <submittedName>
        <fullName evidence="2">OmpA family protein</fullName>
    </submittedName>
</protein>
<dbReference type="AlphaFoldDB" id="A0A1M6Z431"/>
<proteinExistence type="predicted"/>
<dbReference type="EMBL" id="FRBD01000039">
    <property type="protein sequence ID" value="SHL25160.1"/>
    <property type="molecule type" value="Genomic_DNA"/>
</dbReference>
<dbReference type="Gene3D" id="3.30.1330.60">
    <property type="entry name" value="OmpA-like domain"/>
    <property type="match status" value="1"/>
</dbReference>
<keyword evidence="1" id="KW-0472">Membrane</keyword>
<feature type="transmembrane region" description="Helical" evidence="1">
    <location>
        <begin position="17"/>
        <end position="36"/>
    </location>
</feature>
<evidence type="ECO:0000313" key="3">
    <source>
        <dbReference type="Proteomes" id="UP000184130"/>
    </source>
</evidence>